<dbReference type="Pfam" id="PF01555">
    <property type="entry name" value="N6_N4_Mtase"/>
    <property type="match status" value="1"/>
</dbReference>
<evidence type="ECO:0000256" key="3">
    <source>
        <dbReference type="ARBA" id="ARBA00022679"/>
    </source>
</evidence>
<keyword evidence="3" id="KW-0808">Transferase</keyword>
<keyword evidence="2 7" id="KW-0489">Methyltransferase</keyword>
<dbReference type="InterPro" id="IPR002941">
    <property type="entry name" value="DNA_methylase_N4/N6"/>
</dbReference>
<keyword evidence="4" id="KW-0949">S-adenosyl-L-methionine</keyword>
<evidence type="ECO:0000313" key="7">
    <source>
        <dbReference type="EMBL" id="MFD1735390.1"/>
    </source>
</evidence>
<dbReference type="PROSITE" id="PS00092">
    <property type="entry name" value="N6_MTASE"/>
    <property type="match status" value="1"/>
</dbReference>
<proteinExistence type="inferred from homology"/>
<reference evidence="8" key="1">
    <citation type="journal article" date="2019" name="Int. J. Syst. Evol. Microbiol.">
        <title>The Global Catalogue of Microorganisms (GCM) 10K type strain sequencing project: providing services to taxonomists for standard genome sequencing and annotation.</title>
        <authorList>
            <consortium name="The Broad Institute Genomics Platform"/>
            <consortium name="The Broad Institute Genome Sequencing Center for Infectious Disease"/>
            <person name="Wu L."/>
            <person name="Ma J."/>
        </authorList>
    </citation>
    <scope>NUCLEOTIDE SEQUENCE [LARGE SCALE GENOMIC DNA]</scope>
    <source>
        <strain evidence="8">CCUG 49339</strain>
    </source>
</reference>
<dbReference type="PRINTS" id="PR00506">
    <property type="entry name" value="D21N6MTFRASE"/>
</dbReference>
<keyword evidence="8" id="KW-1185">Reference proteome</keyword>
<dbReference type="InterPro" id="IPR002052">
    <property type="entry name" value="DNA_methylase_N6_adenine_CS"/>
</dbReference>
<dbReference type="Gene3D" id="3.40.50.150">
    <property type="entry name" value="Vaccinia Virus protein VP39"/>
    <property type="match status" value="1"/>
</dbReference>
<dbReference type="InterPro" id="IPR002295">
    <property type="entry name" value="N4/N6-MTase_EcoPI_Mod-like"/>
</dbReference>
<evidence type="ECO:0000256" key="5">
    <source>
        <dbReference type="ARBA" id="ARBA00022747"/>
    </source>
</evidence>
<dbReference type="SUPFAM" id="SSF53335">
    <property type="entry name" value="S-adenosyl-L-methionine-dependent methyltransferases"/>
    <property type="match status" value="1"/>
</dbReference>
<gene>
    <name evidence="7" type="ORF">ACFSCX_02325</name>
</gene>
<evidence type="ECO:0000256" key="2">
    <source>
        <dbReference type="ARBA" id="ARBA00022603"/>
    </source>
</evidence>
<keyword evidence="5" id="KW-0680">Restriction system</keyword>
<dbReference type="Proteomes" id="UP001597214">
    <property type="component" value="Unassembled WGS sequence"/>
</dbReference>
<protein>
    <submittedName>
        <fullName evidence="7">DNA methyltransferase</fullName>
    </submittedName>
</protein>
<organism evidence="7 8">
    <name type="scientific">Bacillus salitolerans</name>
    <dbReference type="NCBI Taxonomy" id="1437434"/>
    <lineage>
        <taxon>Bacteria</taxon>
        <taxon>Bacillati</taxon>
        <taxon>Bacillota</taxon>
        <taxon>Bacilli</taxon>
        <taxon>Bacillales</taxon>
        <taxon>Bacillaceae</taxon>
        <taxon>Bacillus</taxon>
    </lineage>
</organism>
<name>A0ABW4LJL4_9BACI</name>
<dbReference type="EMBL" id="JBHUEM010000003">
    <property type="protein sequence ID" value="MFD1735390.1"/>
    <property type="molecule type" value="Genomic_DNA"/>
</dbReference>
<evidence type="ECO:0000313" key="8">
    <source>
        <dbReference type="Proteomes" id="UP001597214"/>
    </source>
</evidence>
<dbReference type="GO" id="GO:0032259">
    <property type="term" value="P:methylation"/>
    <property type="evidence" value="ECO:0007669"/>
    <property type="project" value="UniProtKB-KW"/>
</dbReference>
<sequence>MKKVPELIWSLKEESKKIEGNTPVFIKTQQIYDDNERNHIVFQGDNLEVIKGMANDYSEKIKIIYLDPPYNTGNEFIYSGGNLEEKYSNFKQSRDAGNAKENRHFDWLNMIYPRLLLSKELLNENGVIIVSIDDNEYANLRLILDEIYGEEKYIGTFVWHRRNYDESNEGIISHQHEYIVVYGNPKFDSEKTKRISSWIYKEYEQNDTTTEAMKLDYQYTGKQDLVDILEQDIGMNYPKPVKMLKQLVNYFSEPNDVILDLFAGSGTTGQAIVELNKESNSFRKCILVQIPKKTKKGGYDDISKITIDRITRAIMKNGENESISVYQIRK</sequence>
<accession>A0ABW4LJL4</accession>
<comment type="similarity">
    <text evidence="1">Belongs to the N(4)/N(6)-methyltransferase family.</text>
</comment>
<evidence type="ECO:0000256" key="4">
    <source>
        <dbReference type="ARBA" id="ARBA00022691"/>
    </source>
</evidence>
<dbReference type="InterPro" id="IPR029063">
    <property type="entry name" value="SAM-dependent_MTases_sf"/>
</dbReference>
<evidence type="ECO:0000259" key="6">
    <source>
        <dbReference type="Pfam" id="PF01555"/>
    </source>
</evidence>
<dbReference type="RefSeq" id="WP_377926489.1">
    <property type="nucleotide sequence ID" value="NZ_JBHUEM010000003.1"/>
</dbReference>
<feature type="domain" description="DNA methylase N-4/N-6" evidence="6">
    <location>
        <begin position="61"/>
        <end position="278"/>
    </location>
</feature>
<dbReference type="GO" id="GO:0008168">
    <property type="term" value="F:methyltransferase activity"/>
    <property type="evidence" value="ECO:0007669"/>
    <property type="project" value="UniProtKB-KW"/>
</dbReference>
<comment type="caution">
    <text evidence="7">The sequence shown here is derived from an EMBL/GenBank/DDBJ whole genome shotgun (WGS) entry which is preliminary data.</text>
</comment>
<evidence type="ECO:0000256" key="1">
    <source>
        <dbReference type="ARBA" id="ARBA00006594"/>
    </source>
</evidence>